<dbReference type="AlphaFoldDB" id="A0A382X153"/>
<accession>A0A382X153</accession>
<protein>
    <submittedName>
        <fullName evidence="1">Uncharacterized protein</fullName>
    </submittedName>
</protein>
<organism evidence="1">
    <name type="scientific">marine metagenome</name>
    <dbReference type="NCBI Taxonomy" id="408172"/>
    <lineage>
        <taxon>unclassified sequences</taxon>
        <taxon>metagenomes</taxon>
        <taxon>ecological metagenomes</taxon>
    </lineage>
</organism>
<proteinExistence type="predicted"/>
<sequence>STVPSPSACRKMRMISSVPMLFLFHQTTPSRVRN</sequence>
<gene>
    <name evidence="1" type="ORF">METZ01_LOCUS417159</name>
</gene>
<evidence type="ECO:0000313" key="1">
    <source>
        <dbReference type="EMBL" id="SVD64305.1"/>
    </source>
</evidence>
<feature type="non-terminal residue" evidence="1">
    <location>
        <position position="1"/>
    </location>
</feature>
<reference evidence="1" key="1">
    <citation type="submission" date="2018-05" db="EMBL/GenBank/DDBJ databases">
        <authorList>
            <person name="Lanie J.A."/>
            <person name="Ng W.-L."/>
            <person name="Kazmierczak K.M."/>
            <person name="Andrzejewski T.M."/>
            <person name="Davidsen T.M."/>
            <person name="Wayne K.J."/>
            <person name="Tettelin H."/>
            <person name="Glass J.I."/>
            <person name="Rusch D."/>
            <person name="Podicherti R."/>
            <person name="Tsui H.-C.T."/>
            <person name="Winkler M.E."/>
        </authorList>
    </citation>
    <scope>NUCLEOTIDE SEQUENCE</scope>
</reference>
<name>A0A382X153_9ZZZZ</name>
<feature type="non-terminal residue" evidence="1">
    <location>
        <position position="34"/>
    </location>
</feature>
<dbReference type="EMBL" id="UINC01163804">
    <property type="protein sequence ID" value="SVD64305.1"/>
    <property type="molecule type" value="Genomic_DNA"/>
</dbReference>